<dbReference type="EMBL" id="CP054705">
    <property type="protein sequence ID" value="QQK74194.1"/>
    <property type="molecule type" value="Genomic_DNA"/>
</dbReference>
<dbReference type="SMART" id="SM00854">
    <property type="entry name" value="PGA_cap"/>
    <property type="match status" value="1"/>
</dbReference>
<evidence type="ECO:0000313" key="4">
    <source>
        <dbReference type="Proteomes" id="UP000595823"/>
    </source>
</evidence>
<dbReference type="SUPFAM" id="SSF56059">
    <property type="entry name" value="Glutathione synthetase ATP-binding domain-like"/>
    <property type="match status" value="1"/>
</dbReference>
<dbReference type="AlphaFoldDB" id="A0A7T7CA00"/>
<keyword evidence="4" id="KW-1185">Reference proteome</keyword>
<dbReference type="SUPFAM" id="SSF56300">
    <property type="entry name" value="Metallo-dependent phosphatases"/>
    <property type="match status" value="1"/>
</dbReference>
<dbReference type="InterPro" id="IPR019079">
    <property type="entry name" value="Capsule_synth_CapA"/>
</dbReference>
<evidence type="ECO:0000259" key="2">
    <source>
        <dbReference type="SMART" id="SM00854"/>
    </source>
</evidence>
<dbReference type="PANTHER" id="PTHR33393:SF13">
    <property type="entry name" value="PGA BIOSYNTHESIS PROTEIN CAPA"/>
    <property type="match status" value="1"/>
</dbReference>
<comment type="similarity">
    <text evidence="1">Belongs to the CapA family.</text>
</comment>
<name>A0A7T7CA00_9BACI</name>
<dbReference type="KEGG" id="scia:HUG15_00220"/>
<dbReference type="InterPro" id="IPR029465">
    <property type="entry name" value="ATPgrasp_TupA"/>
</dbReference>
<gene>
    <name evidence="3" type="ORF">HUG15_00220</name>
</gene>
<evidence type="ECO:0000313" key="3">
    <source>
        <dbReference type="EMBL" id="QQK74194.1"/>
    </source>
</evidence>
<sequence length="734" mass="84731">MAKTFTLTFAGDTSLGDWYLRKTGKENLVERLEKEPLSYFAEVKPLIEKSDYFILNLETVLEESPKPILEGKQYPNYDNPDRTLQVLKDLGVTAVGLANNHTMDFGSEVLLRTLNRLEKANIKTLGAGKDRKDASKPLKIILDGKKSVKNVYIFTGMRAGKRYREYGFFAENEKPGVNPLPQKGLSRKISNLRQEDPESIIIVCPHWQGEDYKWASDHGRIQERSKAFIDAGANYIFGHGPHMLNHIENYNGGTIAYSIGNFVFNSPGRYEKLDAPPYSVVVNMEIQEEEKGTWIVKNKFYPIVTDNKKTNYSVRRINEKEAEDIVYKFEKDELGLYIENTKHNIDDKSASKSEVNEIIAMITGEKKINQDKFKDIDSIEKQILALKEAQDRIDKNLKNYYSKLIRSNSMKRVEGENYHLYKMLADTIKKDYITHGMYLKFGKRKLNIHDAISFQNFIIQNAESKRLGNPYYAQMLDKKLPAYEFADKIGLRRPYTDPHVYKFSELKPQAGPVVVKPTSATGAMGVYLIYNENKILSVRDGKYLNSWDELVNDVQMEIERDKTRVRKYFKKDAWMIEELIIDPEKPDSLTDLKFHVFYGENVLVQEVIREDGGNKYQFWDANNKKVFTGKLDGEDQIYREAKGFNNEDLDAIIQASLEIPAPFMRIDMLKGNNELVFGEATYYPGGFHNFNAEWDRKLGEAYVNAEARLKRDLLEGKEFKAFNEIFFRSPSLTL</sequence>
<protein>
    <submittedName>
        <fullName evidence="3">CapA family protein</fullName>
    </submittedName>
</protein>
<dbReference type="Gene3D" id="3.60.21.10">
    <property type="match status" value="1"/>
</dbReference>
<dbReference type="Proteomes" id="UP000595823">
    <property type="component" value="Chromosome"/>
</dbReference>
<dbReference type="Pfam" id="PF14305">
    <property type="entry name" value="ATPgrasp_TupA"/>
    <property type="match status" value="1"/>
</dbReference>
<accession>A0A7T7CA00</accession>
<dbReference type="PANTHER" id="PTHR33393">
    <property type="entry name" value="POLYGLUTAMINE SYNTHESIS ACCESSORY PROTEIN RV0574C-RELATED"/>
    <property type="match status" value="1"/>
</dbReference>
<dbReference type="InterPro" id="IPR052169">
    <property type="entry name" value="CW_Biosynth-Accessory"/>
</dbReference>
<evidence type="ECO:0000256" key="1">
    <source>
        <dbReference type="ARBA" id="ARBA00005662"/>
    </source>
</evidence>
<reference evidence="3 4" key="1">
    <citation type="submission" date="2020-06" db="EMBL/GenBank/DDBJ databases">
        <title>Genomic analysis of Salicibibacter sp. NKC5-3.</title>
        <authorList>
            <person name="Oh Y.J."/>
        </authorList>
    </citation>
    <scope>NUCLEOTIDE SEQUENCE [LARGE SCALE GENOMIC DNA]</scope>
    <source>
        <strain evidence="3 4">NKC5-3</strain>
    </source>
</reference>
<proteinExistence type="inferred from homology"/>
<organism evidence="3 4">
    <name type="scientific">Salicibibacter cibarius</name>
    <dbReference type="NCBI Taxonomy" id="2743000"/>
    <lineage>
        <taxon>Bacteria</taxon>
        <taxon>Bacillati</taxon>
        <taxon>Bacillota</taxon>
        <taxon>Bacilli</taxon>
        <taxon>Bacillales</taxon>
        <taxon>Bacillaceae</taxon>
        <taxon>Salicibibacter</taxon>
    </lineage>
</organism>
<dbReference type="RefSeq" id="WP_200126178.1">
    <property type="nucleotide sequence ID" value="NZ_CP054705.1"/>
</dbReference>
<dbReference type="Pfam" id="PF09587">
    <property type="entry name" value="PGA_cap"/>
    <property type="match status" value="1"/>
</dbReference>
<dbReference type="InterPro" id="IPR029052">
    <property type="entry name" value="Metallo-depent_PP-like"/>
</dbReference>
<feature type="domain" description="Capsule synthesis protein CapA" evidence="2">
    <location>
        <begin position="6"/>
        <end position="266"/>
    </location>
</feature>
<dbReference type="CDD" id="cd07381">
    <property type="entry name" value="MPP_CapA"/>
    <property type="match status" value="1"/>
</dbReference>